<dbReference type="EMBL" id="AIMB01000001">
    <property type="protein sequence ID" value="EJF91648.1"/>
    <property type="molecule type" value="Genomic_DNA"/>
</dbReference>
<dbReference type="HOGENOM" id="CLU_2913137_0_0_5"/>
<evidence type="ECO:0000313" key="1">
    <source>
        <dbReference type="EMBL" id="EJF91648.1"/>
    </source>
</evidence>
<sequence length="63" mass="7346">MMNNSYHLNQAINDLNSLTRVRKTGWLREKCNDTIGYCLSTFDTPEQAKEYLCFLIDEQTKLG</sequence>
<dbReference type="PATRIC" id="fig|1094558.3.peg.27"/>
<reference evidence="1 2" key="1">
    <citation type="submission" date="2012-03" db="EMBL/GenBank/DDBJ databases">
        <title>The Genome Sequence of Bartonella tamiae Th239.</title>
        <authorList>
            <consortium name="The Broad Institute Genome Sequencing Platform"/>
            <consortium name="The Broad Institute Genome Sequencing Center for Infectious Disease"/>
            <person name="Feldgarden M."/>
            <person name="Kirby J."/>
            <person name="Kosoy M."/>
            <person name="Birtles R."/>
            <person name="Probert W.S."/>
            <person name="Chiaraviglio L."/>
            <person name="Young S.K."/>
            <person name="Zeng Q."/>
            <person name="Gargeya S."/>
            <person name="Fitzgerald M."/>
            <person name="Haas B."/>
            <person name="Abouelleil A."/>
            <person name="Alvarado L."/>
            <person name="Arachchi H.M."/>
            <person name="Berlin A."/>
            <person name="Chapman S.B."/>
            <person name="Gearin G."/>
            <person name="Goldberg J."/>
            <person name="Griggs A."/>
            <person name="Gujja S."/>
            <person name="Hansen M."/>
            <person name="Heiman D."/>
            <person name="Howarth C."/>
            <person name="Larimer J."/>
            <person name="Lui A."/>
            <person name="MacDonald P.J.P."/>
            <person name="McCowen C."/>
            <person name="Montmayeur A."/>
            <person name="Murphy C."/>
            <person name="Neiman D."/>
            <person name="Pearson M."/>
            <person name="Priest M."/>
            <person name="Roberts A."/>
            <person name="Saif S."/>
            <person name="Shea T."/>
            <person name="Sisk P."/>
            <person name="Stolte C."/>
            <person name="Sykes S."/>
            <person name="Wortman J."/>
            <person name="Nusbaum C."/>
            <person name="Birren B."/>
        </authorList>
    </citation>
    <scope>NUCLEOTIDE SEQUENCE [LARGE SCALE GENOMIC DNA]</scope>
    <source>
        <strain evidence="1 2">Th239</strain>
    </source>
</reference>
<proteinExistence type="predicted"/>
<gene>
    <name evidence="1" type="ORF">ME5_00027</name>
</gene>
<dbReference type="RefSeq" id="WP_008037259.1">
    <property type="nucleotide sequence ID" value="NZ_JH725147.1"/>
</dbReference>
<protein>
    <submittedName>
        <fullName evidence="1">Uncharacterized protein</fullName>
    </submittedName>
</protein>
<organism evidence="1 2">
    <name type="scientific">Bartonella tamiae Th239</name>
    <dbReference type="NCBI Taxonomy" id="1094558"/>
    <lineage>
        <taxon>Bacteria</taxon>
        <taxon>Pseudomonadati</taxon>
        <taxon>Pseudomonadota</taxon>
        <taxon>Alphaproteobacteria</taxon>
        <taxon>Hyphomicrobiales</taxon>
        <taxon>Bartonellaceae</taxon>
        <taxon>Bartonella</taxon>
    </lineage>
</organism>
<accession>J0ZSB2</accession>
<dbReference type="AlphaFoldDB" id="J0ZSB2"/>
<dbReference type="Proteomes" id="UP000008952">
    <property type="component" value="Unassembled WGS sequence"/>
</dbReference>
<dbReference type="STRING" id="1094558.ME5_00027"/>
<keyword evidence="2" id="KW-1185">Reference proteome</keyword>
<evidence type="ECO:0000313" key="2">
    <source>
        <dbReference type="Proteomes" id="UP000008952"/>
    </source>
</evidence>
<comment type="caution">
    <text evidence="1">The sequence shown here is derived from an EMBL/GenBank/DDBJ whole genome shotgun (WGS) entry which is preliminary data.</text>
</comment>
<name>J0ZSB2_9HYPH</name>